<keyword evidence="4 8" id="KW-0808">Transferase</keyword>
<dbReference type="GO" id="GO:0008170">
    <property type="term" value="F:N-methyltransferase activity"/>
    <property type="evidence" value="ECO:0007669"/>
    <property type="project" value="InterPro"/>
</dbReference>
<dbReference type="InterPro" id="IPR029063">
    <property type="entry name" value="SAM-dependent_MTases_sf"/>
</dbReference>
<name>A0A6A7WC86_9BACT</name>
<dbReference type="PROSITE" id="PS00092">
    <property type="entry name" value="N6_MTASE"/>
    <property type="match status" value="1"/>
</dbReference>
<reference evidence="8 9" key="1">
    <citation type="submission" date="2019-09" db="EMBL/GenBank/DDBJ databases">
        <title>Distinct polysaccharide growth profiles of human intestinal Prevotella copri isolates.</title>
        <authorList>
            <person name="Fehlner-Peach H."/>
            <person name="Magnabosco C."/>
            <person name="Raghavan V."/>
            <person name="Scher J.U."/>
            <person name="Tett A."/>
            <person name="Cox L.M."/>
            <person name="Gottsegen C."/>
            <person name="Watters A."/>
            <person name="Wiltshire- Gordon J.D."/>
            <person name="Segata N."/>
            <person name="Bonneau R."/>
            <person name="Littman D.R."/>
        </authorList>
    </citation>
    <scope>NUCLEOTIDE SEQUENCE [LARGE SCALE GENOMIC DNA]</scope>
    <source>
        <strain evidence="9">iAQ1173</strain>
    </source>
</reference>
<comment type="caution">
    <text evidence="8">The sequence shown here is derived from an EMBL/GenBank/DDBJ whole genome shotgun (WGS) entry which is preliminary data.</text>
</comment>
<feature type="domain" description="DNA methylase N-4/N-6" evidence="7">
    <location>
        <begin position="126"/>
        <end position="465"/>
    </location>
</feature>
<evidence type="ECO:0000256" key="5">
    <source>
        <dbReference type="ARBA" id="ARBA00022691"/>
    </source>
</evidence>
<comment type="catalytic activity">
    <reaction evidence="6">
        <text>a 2'-deoxyadenosine in DNA + S-adenosyl-L-methionine = an N(6)-methyl-2'-deoxyadenosine in DNA + S-adenosyl-L-homocysteine + H(+)</text>
        <dbReference type="Rhea" id="RHEA:15197"/>
        <dbReference type="Rhea" id="RHEA-COMP:12418"/>
        <dbReference type="Rhea" id="RHEA-COMP:12419"/>
        <dbReference type="ChEBI" id="CHEBI:15378"/>
        <dbReference type="ChEBI" id="CHEBI:57856"/>
        <dbReference type="ChEBI" id="CHEBI:59789"/>
        <dbReference type="ChEBI" id="CHEBI:90615"/>
        <dbReference type="ChEBI" id="CHEBI:90616"/>
        <dbReference type="EC" id="2.1.1.72"/>
    </reaction>
</comment>
<protein>
    <recommendedName>
        <fullName evidence="2">site-specific DNA-methyltransferase (adenine-specific)</fullName>
        <ecNumber evidence="2">2.1.1.72</ecNumber>
    </recommendedName>
</protein>
<evidence type="ECO:0000256" key="1">
    <source>
        <dbReference type="ARBA" id="ARBA00006594"/>
    </source>
</evidence>
<dbReference type="AlphaFoldDB" id="A0A6A7WC86"/>
<keyword evidence="5" id="KW-0949">S-adenosyl-L-methionine</keyword>
<dbReference type="GO" id="GO:0032259">
    <property type="term" value="P:methylation"/>
    <property type="evidence" value="ECO:0007669"/>
    <property type="project" value="UniProtKB-KW"/>
</dbReference>
<evidence type="ECO:0000313" key="9">
    <source>
        <dbReference type="Proteomes" id="UP000384372"/>
    </source>
</evidence>
<dbReference type="Gene3D" id="3.40.50.150">
    <property type="entry name" value="Vaccinia Virus protein VP39"/>
    <property type="match status" value="1"/>
</dbReference>
<evidence type="ECO:0000256" key="3">
    <source>
        <dbReference type="ARBA" id="ARBA00022603"/>
    </source>
</evidence>
<evidence type="ECO:0000256" key="4">
    <source>
        <dbReference type="ARBA" id="ARBA00022679"/>
    </source>
</evidence>
<dbReference type="Proteomes" id="UP000384372">
    <property type="component" value="Unassembled WGS sequence"/>
</dbReference>
<keyword evidence="3 8" id="KW-0489">Methyltransferase</keyword>
<dbReference type="EC" id="2.1.1.72" evidence="2"/>
<evidence type="ECO:0000256" key="2">
    <source>
        <dbReference type="ARBA" id="ARBA00011900"/>
    </source>
</evidence>
<dbReference type="PRINTS" id="PR00506">
    <property type="entry name" value="D21N6MTFRASE"/>
</dbReference>
<dbReference type="GO" id="GO:0003677">
    <property type="term" value="F:DNA binding"/>
    <property type="evidence" value="ECO:0007669"/>
    <property type="project" value="InterPro"/>
</dbReference>
<dbReference type="SUPFAM" id="SSF53335">
    <property type="entry name" value="S-adenosyl-L-methionine-dependent methyltransferases"/>
    <property type="match status" value="1"/>
</dbReference>
<dbReference type="Pfam" id="PF01555">
    <property type="entry name" value="N6_N4_Mtase"/>
    <property type="match status" value="1"/>
</dbReference>
<dbReference type="InterPro" id="IPR002295">
    <property type="entry name" value="N4/N6-MTase_EcoPI_Mod-like"/>
</dbReference>
<sequence>MDRPNRMKLQSADGVQLNLDALYQIAPSCFTEVADPDSGGGVKRVVNFDVLRQLLGDNAVEDAPEAYEFNWVGKQAARAEVLKPIKKTLRPVKEDSVDWDNTQNLYIEGDNLEVLKLLQKSYLGKVKMIYIDPPYNTGNDFVYHDDFAMSADEYAEASGAVDELGNKYIKNMDSNGRFHSDWCSMIYSRLMVARTLLTEDGVIFISIDDNEVENLRKICDEVLGENNFVTNIVWQSTAGSNTGTDIVTVTENILVYTKNRNVFKFNGKLSDENSYTLSDEYENIRGKYSLDKMDRRRVGSHYSEALNYPITMPDGSLRYPGGYSEKSAEGWNYLWSKTKVDWGLKNGFIVFKQNNGVWNVYNKRYSKVDNEGNVIERSTPYRNLITSDICNTAQGTAEIRNLFGNRFFDFPKPTKIINILLNTVVRKDKDSIILDFFSGSATTAHAVMQLNAEDGGNRKFIMVQLPEETPEDSEARKAGYNTIPDIAKERIRRAGKKIKEESPLTTADLDTGFRVFRLDEGNYEDVNRTPKEFKQDQLDLFLNNIKADRNDLDLLFGCMLDWGVQLSLPMTQEVVDGKTIYTVNDGDLVACFAENVSEDVVKAMAEKMPLRVIFRDSCFAQDADKINIYETFKQKLDWSDQEVVKNIRVI</sequence>
<dbReference type="InterPro" id="IPR002052">
    <property type="entry name" value="DNA_methylase_N6_adenine_CS"/>
</dbReference>
<comment type="similarity">
    <text evidence="1">Belongs to the N(4)/N(6)-methyltransferase family.</text>
</comment>
<gene>
    <name evidence="8" type="ORF">F7D20_08330</name>
</gene>
<organism evidence="8 9">
    <name type="scientific">Segatella copri</name>
    <dbReference type="NCBI Taxonomy" id="165179"/>
    <lineage>
        <taxon>Bacteria</taxon>
        <taxon>Pseudomonadati</taxon>
        <taxon>Bacteroidota</taxon>
        <taxon>Bacteroidia</taxon>
        <taxon>Bacteroidales</taxon>
        <taxon>Prevotellaceae</taxon>
        <taxon>Segatella</taxon>
    </lineage>
</organism>
<proteinExistence type="inferred from homology"/>
<accession>A0A6A7WC86</accession>
<dbReference type="EMBL" id="VZAD01000063">
    <property type="protein sequence ID" value="MQP11958.1"/>
    <property type="molecule type" value="Genomic_DNA"/>
</dbReference>
<dbReference type="GO" id="GO:0009007">
    <property type="term" value="F:site-specific DNA-methyltransferase (adenine-specific) activity"/>
    <property type="evidence" value="ECO:0007669"/>
    <property type="project" value="UniProtKB-EC"/>
</dbReference>
<keyword evidence="9" id="KW-1185">Reference proteome</keyword>
<evidence type="ECO:0000256" key="6">
    <source>
        <dbReference type="ARBA" id="ARBA00047942"/>
    </source>
</evidence>
<evidence type="ECO:0000259" key="7">
    <source>
        <dbReference type="Pfam" id="PF01555"/>
    </source>
</evidence>
<dbReference type="InterPro" id="IPR002941">
    <property type="entry name" value="DNA_methylase_N4/N6"/>
</dbReference>
<evidence type="ECO:0000313" key="8">
    <source>
        <dbReference type="EMBL" id="MQP11958.1"/>
    </source>
</evidence>
<dbReference type="OrthoDB" id="9800801at2"/>
<dbReference type="PIRSF" id="PIRSF015855">
    <property type="entry name" value="TypeIII_Mtase_mKpnI"/>
    <property type="match status" value="1"/>
</dbReference>
<dbReference type="RefSeq" id="WP_158463633.1">
    <property type="nucleotide sequence ID" value="NZ_VZAD01000063.1"/>
</dbReference>